<dbReference type="Pfam" id="PF00877">
    <property type="entry name" value="NLPC_P60"/>
    <property type="match status" value="1"/>
</dbReference>
<dbReference type="SUPFAM" id="SSF54001">
    <property type="entry name" value="Cysteine proteinases"/>
    <property type="match status" value="1"/>
</dbReference>
<protein>
    <submittedName>
        <fullName evidence="7">Lipoprotein Spr</fullName>
    </submittedName>
</protein>
<evidence type="ECO:0000259" key="6">
    <source>
        <dbReference type="PROSITE" id="PS51935"/>
    </source>
</evidence>
<dbReference type="STRING" id="623281.SAMN05421747_104213"/>
<dbReference type="AlphaFoldDB" id="A0A1I1GH76"/>
<evidence type="ECO:0000256" key="3">
    <source>
        <dbReference type="ARBA" id="ARBA00022729"/>
    </source>
</evidence>
<dbReference type="InterPro" id="IPR052062">
    <property type="entry name" value="Murein_DD/LD_carboxypeptidase"/>
</dbReference>
<comment type="similarity">
    <text evidence="1">Belongs to the peptidase C40 family.</text>
</comment>
<evidence type="ECO:0000256" key="4">
    <source>
        <dbReference type="ARBA" id="ARBA00022801"/>
    </source>
</evidence>
<dbReference type="PANTHER" id="PTHR47360:SF1">
    <property type="entry name" value="ENDOPEPTIDASE NLPC-RELATED"/>
    <property type="match status" value="1"/>
</dbReference>
<evidence type="ECO:0000256" key="2">
    <source>
        <dbReference type="ARBA" id="ARBA00022670"/>
    </source>
</evidence>
<evidence type="ECO:0000256" key="5">
    <source>
        <dbReference type="ARBA" id="ARBA00022807"/>
    </source>
</evidence>
<dbReference type="EMBL" id="FOLL01000004">
    <property type="protein sequence ID" value="SFC11129.1"/>
    <property type="molecule type" value="Genomic_DNA"/>
</dbReference>
<dbReference type="InterPro" id="IPR000064">
    <property type="entry name" value="NLP_P60_dom"/>
</dbReference>
<proteinExistence type="inferred from homology"/>
<dbReference type="Proteomes" id="UP000199577">
    <property type="component" value="Unassembled WGS sequence"/>
</dbReference>
<dbReference type="GO" id="GO:0008234">
    <property type="term" value="F:cysteine-type peptidase activity"/>
    <property type="evidence" value="ECO:0007669"/>
    <property type="project" value="UniProtKB-KW"/>
</dbReference>
<keyword evidence="5" id="KW-0788">Thiol protease</keyword>
<keyword evidence="4" id="KW-0378">Hydrolase</keyword>
<dbReference type="OrthoDB" id="9807055at2"/>
<dbReference type="GO" id="GO:0006508">
    <property type="term" value="P:proteolysis"/>
    <property type="evidence" value="ECO:0007669"/>
    <property type="project" value="UniProtKB-KW"/>
</dbReference>
<feature type="domain" description="NlpC/P60" evidence="6">
    <location>
        <begin position="74"/>
        <end position="196"/>
    </location>
</feature>
<gene>
    <name evidence="7" type="ORF">SAMN05421747_104213</name>
</gene>
<evidence type="ECO:0000256" key="1">
    <source>
        <dbReference type="ARBA" id="ARBA00007074"/>
    </source>
</evidence>
<dbReference type="Gene3D" id="3.90.1720.10">
    <property type="entry name" value="endopeptidase domain like (from Nostoc punctiforme)"/>
    <property type="match status" value="1"/>
</dbReference>
<reference evidence="7 8" key="1">
    <citation type="submission" date="2016-10" db="EMBL/GenBank/DDBJ databases">
        <authorList>
            <person name="de Groot N.N."/>
        </authorList>
    </citation>
    <scope>NUCLEOTIDE SEQUENCE [LARGE SCALE GENOMIC DNA]</scope>
    <source>
        <strain evidence="7 8">DSM 22900</strain>
    </source>
</reference>
<keyword evidence="3" id="KW-0732">Signal</keyword>
<evidence type="ECO:0000313" key="7">
    <source>
        <dbReference type="EMBL" id="SFC11129.1"/>
    </source>
</evidence>
<dbReference type="RefSeq" id="WP_090972652.1">
    <property type="nucleotide sequence ID" value="NZ_FOLL01000004.1"/>
</dbReference>
<organism evidence="7 8">
    <name type="scientific">Parapedobacter composti</name>
    <dbReference type="NCBI Taxonomy" id="623281"/>
    <lineage>
        <taxon>Bacteria</taxon>
        <taxon>Pseudomonadati</taxon>
        <taxon>Bacteroidota</taxon>
        <taxon>Sphingobacteriia</taxon>
        <taxon>Sphingobacteriales</taxon>
        <taxon>Sphingobacteriaceae</taxon>
        <taxon>Parapedobacter</taxon>
    </lineage>
</organism>
<keyword evidence="8" id="KW-1185">Reference proteome</keyword>
<dbReference type="PROSITE" id="PS51257">
    <property type="entry name" value="PROKAR_LIPOPROTEIN"/>
    <property type="match status" value="1"/>
</dbReference>
<sequence>MRTRVGFSLWLVLGSLLLSGCLTRKNALPTHRPNRTAAKGVIATDASSAPRGIHTSRAGLLNSYAQVLGVHPRELQNAALYQYIDDWMGVPHRTGGTDRRGVDCSAFVGMLMREVYGKSLPRVSRDMAEQVKRKYERQLREGDLVFFSFSRKNIDHVGIYLHNRKFVHVSTTKGVIISDLHDTWYYKYFTRAGSVK</sequence>
<keyword evidence="2" id="KW-0645">Protease</keyword>
<dbReference type="PROSITE" id="PS51935">
    <property type="entry name" value="NLPC_P60"/>
    <property type="match status" value="1"/>
</dbReference>
<dbReference type="PANTHER" id="PTHR47360">
    <property type="entry name" value="MUREIN DD-ENDOPEPTIDASE MEPS/MUREIN LD-CARBOXYPEPTIDASE"/>
    <property type="match status" value="1"/>
</dbReference>
<name>A0A1I1GH76_9SPHI</name>
<keyword evidence="7" id="KW-0449">Lipoprotein</keyword>
<evidence type="ECO:0000313" key="8">
    <source>
        <dbReference type="Proteomes" id="UP000199577"/>
    </source>
</evidence>
<dbReference type="InterPro" id="IPR038765">
    <property type="entry name" value="Papain-like_cys_pep_sf"/>
</dbReference>
<accession>A0A1I1GH76</accession>